<keyword evidence="4" id="KW-0677">Repeat</keyword>
<dbReference type="Gene3D" id="2.150.10.10">
    <property type="entry name" value="Serralysin-like metalloprotease, C-terminal"/>
    <property type="match status" value="1"/>
</dbReference>
<evidence type="ECO:0000313" key="7">
    <source>
        <dbReference type="Proteomes" id="UP000320653"/>
    </source>
</evidence>
<dbReference type="InterPro" id="IPR002126">
    <property type="entry name" value="Cadherin-like_dom"/>
</dbReference>
<dbReference type="Proteomes" id="UP000320653">
    <property type="component" value="Unassembled WGS sequence"/>
</dbReference>
<feature type="domain" description="Cadherin" evidence="5">
    <location>
        <begin position="7"/>
        <end position="128"/>
    </location>
</feature>
<accession>A0A561R383</accession>
<evidence type="ECO:0000256" key="1">
    <source>
        <dbReference type="ARBA" id="ARBA00001913"/>
    </source>
</evidence>
<dbReference type="PROSITE" id="PS50268">
    <property type="entry name" value="CADHERIN_2"/>
    <property type="match status" value="1"/>
</dbReference>
<dbReference type="InterPro" id="IPR011049">
    <property type="entry name" value="Serralysin-like_metalloprot_C"/>
</dbReference>
<proteinExistence type="predicted"/>
<comment type="cofactor">
    <cofactor evidence="1">
        <name>Ca(2+)</name>
        <dbReference type="ChEBI" id="CHEBI:29108"/>
    </cofactor>
</comment>
<dbReference type="GO" id="GO:0007156">
    <property type="term" value="P:homophilic cell adhesion via plasma membrane adhesion molecules"/>
    <property type="evidence" value="ECO:0007669"/>
    <property type="project" value="InterPro"/>
</dbReference>
<comment type="subcellular location">
    <subcellularLocation>
        <location evidence="2">Secreted</location>
    </subcellularLocation>
</comment>
<reference evidence="6 7" key="1">
    <citation type="submission" date="2019-06" db="EMBL/GenBank/DDBJ databases">
        <title>Sorghum-associated microbial communities from plants grown in Nebraska, USA.</title>
        <authorList>
            <person name="Schachtman D."/>
        </authorList>
    </citation>
    <scope>NUCLEOTIDE SEQUENCE [LARGE SCALE GENOMIC DNA]</scope>
    <source>
        <strain evidence="6 7">1225</strain>
    </source>
</reference>
<dbReference type="GO" id="GO:0005509">
    <property type="term" value="F:calcium ion binding"/>
    <property type="evidence" value="ECO:0007669"/>
    <property type="project" value="InterPro"/>
</dbReference>
<gene>
    <name evidence="6" type="ORF">FHW37_102691</name>
</gene>
<dbReference type="InterPro" id="IPR015919">
    <property type="entry name" value="Cadherin-like_sf"/>
</dbReference>
<keyword evidence="3" id="KW-0964">Secreted</keyword>
<evidence type="ECO:0000256" key="2">
    <source>
        <dbReference type="ARBA" id="ARBA00004613"/>
    </source>
</evidence>
<dbReference type="GO" id="GO:0016020">
    <property type="term" value="C:membrane"/>
    <property type="evidence" value="ECO:0007669"/>
    <property type="project" value="InterPro"/>
</dbReference>
<dbReference type="SUPFAM" id="SSF51120">
    <property type="entry name" value="beta-Roll"/>
    <property type="match status" value="1"/>
</dbReference>
<evidence type="ECO:0000256" key="4">
    <source>
        <dbReference type="ARBA" id="ARBA00022737"/>
    </source>
</evidence>
<dbReference type="EMBL" id="VIWP01000002">
    <property type="protein sequence ID" value="TWF57051.1"/>
    <property type="molecule type" value="Genomic_DNA"/>
</dbReference>
<dbReference type="InterPro" id="IPR050557">
    <property type="entry name" value="RTX_toxin/Mannuronan_C5-epim"/>
</dbReference>
<dbReference type="CDD" id="cd11304">
    <property type="entry name" value="Cadherin_repeat"/>
    <property type="match status" value="1"/>
</dbReference>
<organism evidence="6 7">
    <name type="scientific">Neorhizobium alkalisoli</name>
    <dbReference type="NCBI Taxonomy" id="528178"/>
    <lineage>
        <taxon>Bacteria</taxon>
        <taxon>Pseudomonadati</taxon>
        <taxon>Pseudomonadota</taxon>
        <taxon>Alphaproteobacteria</taxon>
        <taxon>Hyphomicrobiales</taxon>
        <taxon>Rhizobiaceae</taxon>
        <taxon>Rhizobium/Agrobacterium group</taxon>
        <taxon>Neorhizobium</taxon>
    </lineage>
</organism>
<dbReference type="InterPro" id="IPR018511">
    <property type="entry name" value="Hemolysin-typ_Ca-bd_CS"/>
</dbReference>
<evidence type="ECO:0000259" key="5">
    <source>
        <dbReference type="PROSITE" id="PS50268"/>
    </source>
</evidence>
<protein>
    <submittedName>
        <fullName evidence="6">Hemolysin type calcium-binding protein</fullName>
    </submittedName>
</protein>
<dbReference type="InterPro" id="IPR001343">
    <property type="entry name" value="Hemolysn_Ca-bd"/>
</dbReference>
<dbReference type="InterPro" id="IPR013858">
    <property type="entry name" value="Peptidase_M10B_C"/>
</dbReference>
<name>A0A561R383_9HYPH</name>
<evidence type="ECO:0000313" key="6">
    <source>
        <dbReference type="EMBL" id="TWF57051.1"/>
    </source>
</evidence>
<sequence>MAVEPVHYTYYRSSVPENVPKGTVIAELALAEPQDGDVTYTIAAGFYTWLENEIPTDAFKLVGNKIVTNKALDYEYLQDNELHIEIKIRAYVDGEWVKSESGFGENILTLKVTDVMEIIKGTSKADVIKGAGGSDKIIAGAGDDKLYGYDGNDVLYGGLGKDTLYGGDGADTFLYKSIKESTVKAPDTIADWDHAKGNPMRDVIDLQAIDANTKLSGHQDFDWIGAKKFSGHAGELRYEKLKHDTYVYADVNGDGKADFAIHFNKSIKIYMDDFLL</sequence>
<dbReference type="PANTHER" id="PTHR38340:SF1">
    <property type="entry name" value="S-LAYER PROTEIN"/>
    <property type="match status" value="1"/>
</dbReference>
<dbReference type="PRINTS" id="PR00313">
    <property type="entry name" value="CABNDNGRPT"/>
</dbReference>
<dbReference type="Pfam" id="PF00353">
    <property type="entry name" value="HemolysinCabind"/>
    <property type="match status" value="1"/>
</dbReference>
<keyword evidence="7" id="KW-1185">Reference proteome</keyword>
<comment type="caution">
    <text evidence="6">The sequence shown here is derived from an EMBL/GenBank/DDBJ whole genome shotgun (WGS) entry which is preliminary data.</text>
</comment>
<dbReference type="SUPFAM" id="SSF49313">
    <property type="entry name" value="Cadherin-like"/>
    <property type="match status" value="1"/>
</dbReference>
<dbReference type="AlphaFoldDB" id="A0A561R383"/>
<evidence type="ECO:0000256" key="3">
    <source>
        <dbReference type="ARBA" id="ARBA00022525"/>
    </source>
</evidence>
<dbReference type="OrthoDB" id="223957at2"/>
<dbReference type="Pfam" id="PF08548">
    <property type="entry name" value="Peptidase_M10_C"/>
    <property type="match status" value="1"/>
</dbReference>
<dbReference type="PROSITE" id="PS00330">
    <property type="entry name" value="HEMOLYSIN_CALCIUM"/>
    <property type="match status" value="2"/>
</dbReference>
<dbReference type="GO" id="GO:0005615">
    <property type="term" value="C:extracellular space"/>
    <property type="evidence" value="ECO:0007669"/>
    <property type="project" value="InterPro"/>
</dbReference>
<dbReference type="RefSeq" id="WP_145635244.1">
    <property type="nucleotide sequence ID" value="NZ_VIWP01000002.1"/>
</dbReference>
<dbReference type="PANTHER" id="PTHR38340">
    <property type="entry name" value="S-LAYER PROTEIN"/>
    <property type="match status" value="1"/>
</dbReference>